<evidence type="ECO:0000313" key="1">
    <source>
        <dbReference type="EMBL" id="ADI65138.1"/>
    </source>
</evidence>
<gene>
    <name evidence="1" type="ordered locus">Aazo_3536</name>
</gene>
<dbReference type="KEGG" id="naz:Aazo_3536"/>
<dbReference type="EMBL" id="CP002059">
    <property type="protein sequence ID" value="ADI65138.1"/>
    <property type="molecule type" value="Genomic_DNA"/>
</dbReference>
<accession>D7E3G9</accession>
<organism evidence="1 2">
    <name type="scientific">Nostoc azollae (strain 0708)</name>
    <name type="common">Anabaena azollae (strain 0708)</name>
    <dbReference type="NCBI Taxonomy" id="551115"/>
    <lineage>
        <taxon>Bacteria</taxon>
        <taxon>Bacillati</taxon>
        <taxon>Cyanobacteriota</taxon>
        <taxon>Cyanophyceae</taxon>
        <taxon>Nostocales</taxon>
        <taxon>Nostocaceae</taxon>
        <taxon>Trichormus</taxon>
    </lineage>
</organism>
<name>D7E3G9_NOSA0</name>
<proteinExistence type="predicted"/>
<evidence type="ECO:0000313" key="2">
    <source>
        <dbReference type="Proteomes" id="UP000001511"/>
    </source>
</evidence>
<dbReference type="Proteomes" id="UP000001511">
    <property type="component" value="Chromosome"/>
</dbReference>
<dbReference type="AlphaFoldDB" id="D7E3G9"/>
<reference evidence="1 2" key="1">
    <citation type="journal article" date="2010" name="PLoS ONE">
        <title>Genome erosion in a nitrogen-fixing vertically transmitted endosymbiotic multicellular cyanobacterium.</title>
        <authorList>
            <person name="Ran L."/>
            <person name="Larsson J."/>
            <person name="Vigil-Stenman T."/>
            <person name="Nylander J.A."/>
            <person name="Ininbergs K."/>
            <person name="Zheng W.W."/>
            <person name="Lapidus A."/>
            <person name="Lowry S."/>
            <person name="Haselkorn R."/>
            <person name="Bergman B."/>
        </authorList>
    </citation>
    <scope>NUCLEOTIDE SEQUENCE [LARGE SCALE GENOMIC DNA]</scope>
    <source>
        <strain evidence="1 2">0708</strain>
    </source>
</reference>
<dbReference type="HOGENOM" id="CLU_2684207_0_0_3"/>
<keyword evidence="2" id="KW-1185">Reference proteome</keyword>
<evidence type="ECO:0008006" key="3">
    <source>
        <dbReference type="Google" id="ProtNLM"/>
    </source>
</evidence>
<sequence length="74" mass="8265">MDVLGARKFNTVKVPGKSAIQFGSSGLYEHKHIAVVNPNNYQIIVVTLSQISSSKNDAVYRRAYEHILKSITFN</sequence>
<protein>
    <recommendedName>
        <fullName evidence="3">Beta-lactamase</fullName>
    </recommendedName>
</protein>